<dbReference type="Gene3D" id="1.10.10.60">
    <property type="entry name" value="Homeodomain-like"/>
    <property type="match status" value="1"/>
</dbReference>
<evidence type="ECO:0000256" key="1">
    <source>
        <dbReference type="ARBA" id="ARBA00023125"/>
    </source>
</evidence>
<evidence type="ECO:0000259" key="3">
    <source>
        <dbReference type="PROSITE" id="PS50977"/>
    </source>
</evidence>
<dbReference type="GO" id="GO:0000976">
    <property type="term" value="F:transcription cis-regulatory region binding"/>
    <property type="evidence" value="ECO:0007669"/>
    <property type="project" value="TreeGrafter"/>
</dbReference>
<dbReference type="SUPFAM" id="SSF48498">
    <property type="entry name" value="Tetracyclin repressor-like, C-terminal domain"/>
    <property type="match status" value="1"/>
</dbReference>
<gene>
    <name evidence="4" type="ORF">FHX44_112041</name>
</gene>
<dbReference type="InterPro" id="IPR050109">
    <property type="entry name" value="HTH-type_TetR-like_transc_reg"/>
</dbReference>
<dbReference type="GO" id="GO:0003700">
    <property type="term" value="F:DNA-binding transcription factor activity"/>
    <property type="evidence" value="ECO:0007669"/>
    <property type="project" value="TreeGrafter"/>
</dbReference>
<dbReference type="InterPro" id="IPR039536">
    <property type="entry name" value="TetR_C_Proteobacteria"/>
</dbReference>
<keyword evidence="5" id="KW-1185">Reference proteome</keyword>
<dbReference type="Proteomes" id="UP000321261">
    <property type="component" value="Unassembled WGS sequence"/>
</dbReference>
<dbReference type="InterPro" id="IPR001647">
    <property type="entry name" value="HTH_TetR"/>
</dbReference>
<dbReference type="PROSITE" id="PS50977">
    <property type="entry name" value="HTH_TETR_2"/>
    <property type="match status" value="1"/>
</dbReference>
<name>A0A561SMR7_9PSEU</name>
<dbReference type="EMBL" id="VIWU01000001">
    <property type="protein sequence ID" value="TWF76153.1"/>
    <property type="molecule type" value="Genomic_DNA"/>
</dbReference>
<evidence type="ECO:0000256" key="2">
    <source>
        <dbReference type="PROSITE-ProRule" id="PRU00335"/>
    </source>
</evidence>
<dbReference type="AlphaFoldDB" id="A0A561SMR7"/>
<dbReference type="RefSeq" id="WP_212612405.1">
    <property type="nucleotide sequence ID" value="NZ_VIWU01000001.1"/>
</dbReference>
<dbReference type="Pfam" id="PF14246">
    <property type="entry name" value="TetR_C_7"/>
    <property type="match status" value="1"/>
</dbReference>
<evidence type="ECO:0000313" key="4">
    <source>
        <dbReference type="EMBL" id="TWF76153.1"/>
    </source>
</evidence>
<dbReference type="Pfam" id="PF00440">
    <property type="entry name" value="TetR_N"/>
    <property type="match status" value="1"/>
</dbReference>
<dbReference type="Gene3D" id="1.10.357.10">
    <property type="entry name" value="Tetracycline Repressor, domain 2"/>
    <property type="match status" value="1"/>
</dbReference>
<keyword evidence="1 2" id="KW-0238">DNA-binding</keyword>
<evidence type="ECO:0000313" key="5">
    <source>
        <dbReference type="Proteomes" id="UP000321261"/>
    </source>
</evidence>
<accession>A0A561SMR7</accession>
<protein>
    <submittedName>
        <fullName evidence="4">TetR family transcriptional regulator</fullName>
    </submittedName>
</protein>
<sequence>MPTADEAPARERILGAAFSAFMEAGYAATSTLEIATRARVSKRELYALVGNKQQMLEACVRERATRLRVPADLPEPRDTETLERVLVGFGTQLLRETTDPTVVAVFRLAIAEAVRAPEVARTLHSLGPQTSRAALTAIMEAAHAHGVLPGRAAEQAEQFAGLLWGDLMMRLLLRVADPPTATEVDARARAAVSAFLQLHRP</sequence>
<dbReference type="SUPFAM" id="SSF46689">
    <property type="entry name" value="Homeodomain-like"/>
    <property type="match status" value="1"/>
</dbReference>
<dbReference type="PRINTS" id="PR00455">
    <property type="entry name" value="HTHTETR"/>
</dbReference>
<dbReference type="PANTHER" id="PTHR30055">
    <property type="entry name" value="HTH-TYPE TRANSCRIPTIONAL REGULATOR RUTR"/>
    <property type="match status" value="1"/>
</dbReference>
<dbReference type="PANTHER" id="PTHR30055:SF146">
    <property type="entry name" value="HTH-TYPE TRANSCRIPTIONAL DUAL REGULATOR CECR"/>
    <property type="match status" value="1"/>
</dbReference>
<feature type="domain" description="HTH tetR-type" evidence="3">
    <location>
        <begin position="7"/>
        <end position="67"/>
    </location>
</feature>
<proteinExistence type="predicted"/>
<feature type="DNA-binding region" description="H-T-H motif" evidence="2">
    <location>
        <begin position="30"/>
        <end position="49"/>
    </location>
</feature>
<comment type="caution">
    <text evidence="4">The sequence shown here is derived from an EMBL/GenBank/DDBJ whole genome shotgun (WGS) entry which is preliminary data.</text>
</comment>
<organism evidence="4 5">
    <name type="scientific">Pseudonocardia hierapolitana</name>
    <dbReference type="NCBI Taxonomy" id="1128676"/>
    <lineage>
        <taxon>Bacteria</taxon>
        <taxon>Bacillati</taxon>
        <taxon>Actinomycetota</taxon>
        <taxon>Actinomycetes</taxon>
        <taxon>Pseudonocardiales</taxon>
        <taxon>Pseudonocardiaceae</taxon>
        <taxon>Pseudonocardia</taxon>
    </lineage>
</organism>
<dbReference type="InterPro" id="IPR036271">
    <property type="entry name" value="Tet_transcr_reg_TetR-rel_C_sf"/>
</dbReference>
<dbReference type="InterPro" id="IPR009057">
    <property type="entry name" value="Homeodomain-like_sf"/>
</dbReference>
<reference evidence="4 5" key="1">
    <citation type="submission" date="2019-06" db="EMBL/GenBank/DDBJ databases">
        <title>Sequencing the genomes of 1000 actinobacteria strains.</title>
        <authorList>
            <person name="Klenk H.-P."/>
        </authorList>
    </citation>
    <scope>NUCLEOTIDE SEQUENCE [LARGE SCALE GENOMIC DNA]</scope>
    <source>
        <strain evidence="4 5">DSM 45671</strain>
    </source>
</reference>